<dbReference type="Pfam" id="PF13188">
    <property type="entry name" value="PAS_8"/>
    <property type="match status" value="1"/>
</dbReference>
<dbReference type="Proteomes" id="UP001209803">
    <property type="component" value="Chromosome"/>
</dbReference>
<dbReference type="SUPFAM" id="SSF55874">
    <property type="entry name" value="ATPase domain of HSP90 chaperone/DNA topoisomerase II/histidine kinase"/>
    <property type="match status" value="1"/>
</dbReference>
<feature type="domain" description="Histidine kinase" evidence="11">
    <location>
        <begin position="673"/>
        <end position="886"/>
    </location>
</feature>
<dbReference type="SUPFAM" id="SSF47384">
    <property type="entry name" value="Homodimeric domain of signal transducing histidine kinase"/>
    <property type="match status" value="1"/>
</dbReference>
<keyword evidence="5" id="KW-0547">Nucleotide-binding</keyword>
<dbReference type="InterPro" id="IPR011006">
    <property type="entry name" value="CheY-like_superfamily"/>
</dbReference>
<dbReference type="Pfam" id="PF02518">
    <property type="entry name" value="HATPase_c"/>
    <property type="match status" value="1"/>
</dbReference>
<dbReference type="SUPFAM" id="SSF55785">
    <property type="entry name" value="PYP-like sensor domain (PAS domain)"/>
    <property type="match status" value="3"/>
</dbReference>
<proteinExistence type="predicted"/>
<keyword evidence="4" id="KW-0808">Transferase</keyword>
<dbReference type="EMBL" id="CP120863">
    <property type="protein sequence ID" value="WFE91451.1"/>
    <property type="molecule type" value="Genomic_DNA"/>
</dbReference>
<evidence type="ECO:0000256" key="8">
    <source>
        <dbReference type="ARBA" id="ARBA00023012"/>
    </source>
</evidence>
<dbReference type="PANTHER" id="PTHR43065">
    <property type="entry name" value="SENSOR HISTIDINE KINASE"/>
    <property type="match status" value="1"/>
</dbReference>
<dbReference type="InterPro" id="IPR036097">
    <property type="entry name" value="HisK_dim/P_sf"/>
</dbReference>
<evidence type="ECO:0000256" key="5">
    <source>
        <dbReference type="ARBA" id="ARBA00022741"/>
    </source>
</evidence>
<dbReference type="Gene3D" id="3.40.50.2300">
    <property type="match status" value="1"/>
</dbReference>
<keyword evidence="14" id="KW-1185">Reference proteome</keyword>
<feature type="modified residue" description="4-aspartylphosphate" evidence="9">
    <location>
        <position position="955"/>
    </location>
</feature>
<reference evidence="13 14" key="1">
    <citation type="submission" date="2023-03" db="EMBL/GenBank/DDBJ databases">
        <title>Roseibium porphyridii sp. nov. and Roseibium rhodosorbium sp. nov. isolated from marine algae, Porphyridium cruentum and Rhodosorus marinus, respectively.</title>
        <authorList>
            <person name="Lee M.W."/>
            <person name="Choi B.J."/>
            <person name="Lee J.K."/>
            <person name="Choi D.G."/>
            <person name="Baek J.H."/>
            <person name="Bayburt H."/>
            <person name="Kim J.M."/>
            <person name="Han D.M."/>
            <person name="Kim K.H."/>
            <person name="Jeon C.O."/>
        </authorList>
    </citation>
    <scope>NUCLEOTIDE SEQUENCE [LARGE SCALE GENOMIC DNA]</scope>
    <source>
        <strain evidence="13 14">KMA01</strain>
    </source>
</reference>
<keyword evidence="3 9" id="KW-0597">Phosphoprotein</keyword>
<dbReference type="Pfam" id="PF12860">
    <property type="entry name" value="PAS_7"/>
    <property type="match status" value="2"/>
</dbReference>
<dbReference type="InterPro" id="IPR000014">
    <property type="entry name" value="PAS"/>
</dbReference>
<dbReference type="CDD" id="cd00082">
    <property type="entry name" value="HisKA"/>
    <property type="match status" value="1"/>
</dbReference>
<organism evidence="13 14">
    <name type="scientific">Roseibium porphyridii</name>
    <dbReference type="NCBI Taxonomy" id="2866279"/>
    <lineage>
        <taxon>Bacteria</taxon>
        <taxon>Pseudomonadati</taxon>
        <taxon>Pseudomonadota</taxon>
        <taxon>Alphaproteobacteria</taxon>
        <taxon>Hyphomicrobiales</taxon>
        <taxon>Stappiaceae</taxon>
        <taxon>Roseibium</taxon>
    </lineage>
</organism>
<evidence type="ECO:0000256" key="6">
    <source>
        <dbReference type="ARBA" id="ARBA00022777"/>
    </source>
</evidence>
<evidence type="ECO:0000256" key="7">
    <source>
        <dbReference type="ARBA" id="ARBA00022840"/>
    </source>
</evidence>
<protein>
    <recommendedName>
        <fullName evidence="2">histidine kinase</fullName>
        <ecNumber evidence="2">2.7.13.3</ecNumber>
    </recommendedName>
</protein>
<dbReference type="CDD" id="cd00156">
    <property type="entry name" value="REC"/>
    <property type="match status" value="1"/>
</dbReference>
<feature type="compositionally biased region" description="Polar residues" evidence="10">
    <location>
        <begin position="23"/>
        <end position="32"/>
    </location>
</feature>
<evidence type="ECO:0000256" key="2">
    <source>
        <dbReference type="ARBA" id="ARBA00012438"/>
    </source>
</evidence>
<dbReference type="Gene3D" id="3.30.450.20">
    <property type="entry name" value="PAS domain"/>
    <property type="match status" value="4"/>
</dbReference>
<evidence type="ECO:0000256" key="3">
    <source>
        <dbReference type="ARBA" id="ARBA00022553"/>
    </source>
</evidence>
<accession>A0ABY8F7M7</accession>
<evidence type="ECO:0000256" key="4">
    <source>
        <dbReference type="ARBA" id="ARBA00022679"/>
    </source>
</evidence>
<dbReference type="PRINTS" id="PR00344">
    <property type="entry name" value="BCTRLSENSOR"/>
</dbReference>
<dbReference type="PANTHER" id="PTHR43065:SF10">
    <property type="entry name" value="PEROXIDE STRESS-ACTIVATED HISTIDINE KINASE MAK3"/>
    <property type="match status" value="1"/>
</dbReference>
<dbReference type="InterPro" id="IPR003594">
    <property type="entry name" value="HATPase_dom"/>
</dbReference>
<dbReference type="CDD" id="cd00130">
    <property type="entry name" value="PAS"/>
    <property type="match status" value="1"/>
</dbReference>
<dbReference type="InterPro" id="IPR001789">
    <property type="entry name" value="Sig_transdc_resp-reg_receiver"/>
</dbReference>
<evidence type="ECO:0000256" key="9">
    <source>
        <dbReference type="PROSITE-ProRule" id="PRU00169"/>
    </source>
</evidence>
<dbReference type="SMART" id="SM00388">
    <property type="entry name" value="HisKA"/>
    <property type="match status" value="1"/>
</dbReference>
<sequence>MTADSSNDIVENEPVSDLGSPAASLQGTGGDQPSSSILLDGFEALSEGVALWDRTWRLISSNAVFRERVFENDTRLFSVHRGFQEIFTDLVDHDCFDILADTDPGQFANDLQEKMASDGNAYLRHRDGRVLQATSSETKQGNFLTELREVTRPHSQDKIGEHVLLEAIEAFDEGFVLYDSDRRLVYANSQYANMLGPHKDVLKPGTPMSEVIQRAMSDGHVTIIRGPAGGPAQIFRTLDELGTLKIDIKVADGTYRVITLTRLKGGGVVATVLDITERFKAERLFTDVVARLPVGVAIESADGRFTHCNEAFAAPFQLSVDEILALSDEQRIEILAHHIATVKGQPVGNDAAAHFSRAAQEQRQTLASMEVSFKDGRHFFVERAVTQDDGRVIVVTDTTALIEAEELSLSVLNDAIQSLDEGLVLYDADLNFSMANREWHRMFFSNIPAPEIGENVVSIMRRLFKADVMCIPEGLEEAAYMEELENTIRTYEKKITLKLANGATLLASAHKTELNGYLVSFMDVTEQLRAEEEQREADMLLRKIVEACPANFLVSRVDDGKIIYCPPASRERFGNIQTTLSFFLKPEDREAYLRALLPTGQLDDYRVQFRRADGSIMEGLTAARVTDYKGEDVIVSSTRDISDQLAMQAELERQRELVHQNEKLSALGELLAGVAHELNNPLSVISGYAQMLQGKISDPIQAGRVDLICQSAERATKIVRTFLSMARRRPARVELCSVNDVLAIVLEVSSYGLTSSGTILTSTLDQSVPPVSGDFDQLAQVFSNLITNAKQAVQPLGHAGKLSVRTRFEAGSKRVVVDVEDNGPGIPPHLQKRIFEPFFTTKDVGKGTGVGLAFSHRIVANHDGKLVLKSAPGKGTRFSVKLPAVTDQTEANKARVKEEVAPGNFSVLIVEDDVGVAQLLYDILKEEGYNTTKGVSPREALRKAEAQSYDAILCDYKMPGINGAEFFYALEVIAPEAAQRVGFVTGDTMSDKIQRFFSSTGCPHIEKPIAKEDLLLLLKQIVEQRKKTT</sequence>
<dbReference type="SMART" id="SM00387">
    <property type="entry name" value="HATPase_c"/>
    <property type="match status" value="1"/>
</dbReference>
<dbReference type="InterPro" id="IPR035965">
    <property type="entry name" value="PAS-like_dom_sf"/>
</dbReference>
<feature type="domain" description="Response regulatory" evidence="12">
    <location>
        <begin position="906"/>
        <end position="1022"/>
    </location>
</feature>
<name>A0ABY8F7M7_9HYPH</name>
<dbReference type="InterPro" id="IPR004358">
    <property type="entry name" value="Sig_transdc_His_kin-like_C"/>
</dbReference>
<evidence type="ECO:0000259" key="11">
    <source>
        <dbReference type="PROSITE" id="PS50109"/>
    </source>
</evidence>
<keyword evidence="6" id="KW-0418">Kinase</keyword>
<dbReference type="SMART" id="SM00448">
    <property type="entry name" value="REC"/>
    <property type="match status" value="1"/>
</dbReference>
<evidence type="ECO:0000313" key="13">
    <source>
        <dbReference type="EMBL" id="WFE91451.1"/>
    </source>
</evidence>
<dbReference type="InterPro" id="IPR005467">
    <property type="entry name" value="His_kinase_dom"/>
</dbReference>
<dbReference type="InterPro" id="IPR036890">
    <property type="entry name" value="HATPase_C_sf"/>
</dbReference>
<dbReference type="PROSITE" id="PS50110">
    <property type="entry name" value="RESPONSE_REGULATORY"/>
    <property type="match status" value="1"/>
</dbReference>
<keyword evidence="7" id="KW-0067">ATP-binding</keyword>
<dbReference type="RefSeq" id="WP_265683875.1">
    <property type="nucleotide sequence ID" value="NZ_CP120863.1"/>
</dbReference>
<comment type="catalytic activity">
    <reaction evidence="1">
        <text>ATP + protein L-histidine = ADP + protein N-phospho-L-histidine.</text>
        <dbReference type="EC" id="2.7.13.3"/>
    </reaction>
</comment>
<dbReference type="EC" id="2.7.13.3" evidence="2"/>
<dbReference type="Gene3D" id="3.30.565.10">
    <property type="entry name" value="Histidine kinase-like ATPase, C-terminal domain"/>
    <property type="match status" value="1"/>
</dbReference>
<evidence type="ECO:0000256" key="10">
    <source>
        <dbReference type="SAM" id="MobiDB-lite"/>
    </source>
</evidence>
<dbReference type="InterPro" id="IPR003661">
    <property type="entry name" value="HisK_dim/P_dom"/>
</dbReference>
<dbReference type="PROSITE" id="PS50109">
    <property type="entry name" value="HIS_KIN"/>
    <property type="match status" value="1"/>
</dbReference>
<keyword evidence="8" id="KW-0902">Two-component regulatory system</keyword>
<feature type="region of interest" description="Disordered" evidence="10">
    <location>
        <begin position="1"/>
        <end position="32"/>
    </location>
</feature>
<evidence type="ECO:0000313" key="14">
    <source>
        <dbReference type="Proteomes" id="UP001209803"/>
    </source>
</evidence>
<dbReference type="Pfam" id="PF00072">
    <property type="entry name" value="Response_reg"/>
    <property type="match status" value="1"/>
</dbReference>
<dbReference type="Pfam" id="PF00512">
    <property type="entry name" value="HisKA"/>
    <property type="match status" value="1"/>
</dbReference>
<dbReference type="SUPFAM" id="SSF52172">
    <property type="entry name" value="CheY-like"/>
    <property type="match status" value="1"/>
</dbReference>
<evidence type="ECO:0000259" key="12">
    <source>
        <dbReference type="PROSITE" id="PS50110"/>
    </source>
</evidence>
<evidence type="ECO:0000256" key="1">
    <source>
        <dbReference type="ARBA" id="ARBA00000085"/>
    </source>
</evidence>
<gene>
    <name evidence="13" type="ORF">K1718_08855</name>
</gene>
<dbReference type="Gene3D" id="1.10.287.130">
    <property type="match status" value="1"/>
</dbReference>
<dbReference type="SMART" id="SM00091">
    <property type="entry name" value="PAS"/>
    <property type="match status" value="4"/>
</dbReference>
<dbReference type="Pfam" id="PF13426">
    <property type="entry name" value="PAS_9"/>
    <property type="match status" value="1"/>
</dbReference>